<dbReference type="EMBL" id="CP137312">
    <property type="protein sequence ID" value="WQF87030.1"/>
    <property type="molecule type" value="Genomic_DNA"/>
</dbReference>
<dbReference type="Gene3D" id="3.40.50.1580">
    <property type="entry name" value="Nucleoside phosphorylase domain"/>
    <property type="match status" value="1"/>
</dbReference>
<reference evidence="4" key="1">
    <citation type="journal article" date="2023" name="bioRxiv">
        <title>Complete genome of the Medicago anthracnose fungus, Colletotrichum destructivum, reveals a mini-chromosome-like region within a core chromosome.</title>
        <authorList>
            <person name="Lapalu N."/>
            <person name="Simon A."/>
            <person name="Lu A."/>
            <person name="Plaumann P.-L."/>
            <person name="Amselem J."/>
            <person name="Pigne S."/>
            <person name="Auger A."/>
            <person name="Koch C."/>
            <person name="Dallery J.-F."/>
            <person name="O'Connell R.J."/>
        </authorList>
    </citation>
    <scope>NUCLEOTIDE SEQUENCE [LARGE SCALE GENOMIC DNA]</scope>
    <source>
        <strain evidence="4">CBS 520.97</strain>
    </source>
</reference>
<keyword evidence="4" id="KW-1185">Reference proteome</keyword>
<evidence type="ECO:0000313" key="4">
    <source>
        <dbReference type="Proteomes" id="UP001322277"/>
    </source>
</evidence>
<proteinExistence type="predicted"/>
<dbReference type="PANTHER" id="PTHR46082:SF6">
    <property type="entry name" value="AAA+ ATPASE DOMAIN-CONTAINING PROTEIN-RELATED"/>
    <property type="match status" value="1"/>
</dbReference>
<gene>
    <name evidence="3" type="ORF">CDEST_12044</name>
</gene>
<dbReference type="Proteomes" id="UP001322277">
    <property type="component" value="Chromosome 8"/>
</dbReference>
<name>A0AAX4IUU0_9PEZI</name>
<dbReference type="InterPro" id="IPR053137">
    <property type="entry name" value="NLR-like"/>
</dbReference>
<dbReference type="GeneID" id="87948544"/>
<dbReference type="RefSeq" id="XP_062784251.1">
    <property type="nucleotide sequence ID" value="XM_062928200.1"/>
</dbReference>
<dbReference type="KEGG" id="cdet:87948544"/>
<evidence type="ECO:0000259" key="2">
    <source>
        <dbReference type="Pfam" id="PF01048"/>
    </source>
</evidence>
<dbReference type="GO" id="GO:0003824">
    <property type="term" value="F:catalytic activity"/>
    <property type="evidence" value="ECO:0007669"/>
    <property type="project" value="InterPro"/>
</dbReference>
<accession>A0AAX4IUU0</accession>
<feature type="region of interest" description="Disordered" evidence="1">
    <location>
        <begin position="363"/>
        <end position="399"/>
    </location>
</feature>
<dbReference type="PANTHER" id="PTHR46082">
    <property type="entry name" value="ATP/GTP-BINDING PROTEIN-RELATED"/>
    <property type="match status" value="1"/>
</dbReference>
<evidence type="ECO:0000313" key="3">
    <source>
        <dbReference type="EMBL" id="WQF87030.1"/>
    </source>
</evidence>
<dbReference type="InterPro" id="IPR035994">
    <property type="entry name" value="Nucleoside_phosphorylase_sf"/>
</dbReference>
<feature type="compositionally biased region" description="Polar residues" evidence="1">
    <location>
        <begin position="388"/>
        <end position="399"/>
    </location>
</feature>
<dbReference type="InterPro" id="IPR000845">
    <property type="entry name" value="Nucleoside_phosphorylase_d"/>
</dbReference>
<sequence length="399" mass="43260">MNIHTPPNHRNDFEVAIVCALPLEYDAATLIFDEFWDEDGDHLGRAVGDNNTYATGRVRCHNAVLALLPNMGKVGAAGTTAALRSSFPRIRIAVLTGICGGVPYHGDGIEVCLGDVIISRTVVQYDLGRQYPGKFARKDTIHDNLGRPNHEIRSLLATFQTEFGLARLQRGAMTALNSIQSKATETGRRTSYHPPALFEDHLFKPTYPHVHRDRSNCGCRETEACEVAASASCAEIPCDYQHSLPRKRLGSSQKQVTRVFVGDVASGDTVMKSGEHRDSLAKELGVIALEMEGAGVWDQIPCIVVKGVCDYADSHKNKVWQPFAAAAAAAVTKALLSRYTQTDKPESSRAVGKDGAEAGASRFANSRAGQQFNNTGGGTQNNNSGNGKQYNAHTMNFKD</sequence>
<dbReference type="Pfam" id="PF01048">
    <property type="entry name" value="PNP_UDP_1"/>
    <property type="match status" value="1"/>
</dbReference>
<feature type="compositionally biased region" description="Low complexity" evidence="1">
    <location>
        <begin position="369"/>
        <end position="387"/>
    </location>
</feature>
<feature type="domain" description="Nucleoside phosphorylase" evidence="2">
    <location>
        <begin position="15"/>
        <end position="238"/>
    </location>
</feature>
<dbReference type="AlphaFoldDB" id="A0AAX4IUU0"/>
<evidence type="ECO:0000256" key="1">
    <source>
        <dbReference type="SAM" id="MobiDB-lite"/>
    </source>
</evidence>
<organism evidence="3 4">
    <name type="scientific">Colletotrichum destructivum</name>
    <dbReference type="NCBI Taxonomy" id="34406"/>
    <lineage>
        <taxon>Eukaryota</taxon>
        <taxon>Fungi</taxon>
        <taxon>Dikarya</taxon>
        <taxon>Ascomycota</taxon>
        <taxon>Pezizomycotina</taxon>
        <taxon>Sordariomycetes</taxon>
        <taxon>Hypocreomycetidae</taxon>
        <taxon>Glomerellales</taxon>
        <taxon>Glomerellaceae</taxon>
        <taxon>Colletotrichum</taxon>
        <taxon>Colletotrichum destructivum species complex</taxon>
    </lineage>
</organism>
<dbReference type="SUPFAM" id="SSF53167">
    <property type="entry name" value="Purine and uridine phosphorylases"/>
    <property type="match status" value="1"/>
</dbReference>
<dbReference type="GO" id="GO:0009116">
    <property type="term" value="P:nucleoside metabolic process"/>
    <property type="evidence" value="ECO:0007669"/>
    <property type="project" value="InterPro"/>
</dbReference>
<protein>
    <submittedName>
        <fullName evidence="3">Nucleoside phosphorylase domain, NACHT-NTPase, sigma domain-containing protein</fullName>
    </submittedName>
</protein>